<reference evidence="2" key="1">
    <citation type="submission" date="2022-11" db="EMBL/GenBank/DDBJ databases">
        <title>Methylomonas rapida sp. nov., Carotenoid-Producing Obligate Methanotrophs with High Growth Characteristics and Biotechnological Potential.</title>
        <authorList>
            <person name="Tikhonova E.N."/>
            <person name="Suleimanov R.Z."/>
            <person name="Miroshnikov K."/>
            <person name="Oshkin I.Y."/>
            <person name="Belova S.E."/>
            <person name="Danilova O.V."/>
            <person name="Ashikhmin A."/>
            <person name="Konopkin A."/>
            <person name="But S.Y."/>
            <person name="Khmelenina V.N."/>
            <person name="Kuznetsov N."/>
            <person name="Pimenov N.V."/>
            <person name="Dedysh S.N."/>
        </authorList>
    </citation>
    <scope>NUCLEOTIDE SEQUENCE</scope>
    <source>
        <strain evidence="2">MP1</strain>
    </source>
</reference>
<dbReference type="RefSeq" id="WP_255186828.1">
    <property type="nucleotide sequence ID" value="NZ_CP113517.1"/>
</dbReference>
<organism evidence="2 3">
    <name type="scientific">Methylomonas rapida</name>
    <dbReference type="NCBI Taxonomy" id="2963939"/>
    <lineage>
        <taxon>Bacteria</taxon>
        <taxon>Pseudomonadati</taxon>
        <taxon>Pseudomonadota</taxon>
        <taxon>Gammaproteobacteria</taxon>
        <taxon>Methylococcales</taxon>
        <taxon>Methylococcaceae</taxon>
        <taxon>Methylomonas</taxon>
    </lineage>
</organism>
<accession>A0ABY7GN63</accession>
<dbReference type="EMBL" id="CP113517">
    <property type="protein sequence ID" value="WAR45921.1"/>
    <property type="molecule type" value="Genomic_DNA"/>
</dbReference>
<sequence length="191" mass="21504">MIYPYFFLRALAFAVIGFWLAGCASNNYNNQPTVPTYTDPYAQSGVDELLAFGASMANMSDVSRADVCKSLMNTQKISPSNGVQLHLMVARLLSNECGDIPKLLEAVDNIKQAYARDENLQRFIALHTQVLMNLHNLAKRQASYERKQKSRSASNTKEAPEPKKDENRLLREKLEAIRSIEKQMDETSEGN</sequence>
<keyword evidence="3" id="KW-1185">Reference proteome</keyword>
<protein>
    <submittedName>
        <fullName evidence="2">Uncharacterized protein</fullName>
    </submittedName>
</protein>
<feature type="region of interest" description="Disordered" evidence="1">
    <location>
        <begin position="141"/>
        <end position="191"/>
    </location>
</feature>
<feature type="compositionally biased region" description="Basic and acidic residues" evidence="1">
    <location>
        <begin position="158"/>
        <end position="185"/>
    </location>
</feature>
<gene>
    <name evidence="2" type="ORF">NM686_005230</name>
</gene>
<evidence type="ECO:0000256" key="1">
    <source>
        <dbReference type="SAM" id="MobiDB-lite"/>
    </source>
</evidence>
<proteinExistence type="predicted"/>
<evidence type="ECO:0000313" key="2">
    <source>
        <dbReference type="EMBL" id="WAR45921.1"/>
    </source>
</evidence>
<dbReference type="Proteomes" id="UP001162780">
    <property type="component" value="Chromosome"/>
</dbReference>
<name>A0ABY7GN63_9GAMM</name>
<evidence type="ECO:0000313" key="3">
    <source>
        <dbReference type="Proteomes" id="UP001162780"/>
    </source>
</evidence>